<evidence type="ECO:0000256" key="3">
    <source>
        <dbReference type="PIRSR" id="PIRSR005962-1"/>
    </source>
</evidence>
<gene>
    <name evidence="6" type="ORF">SAMN04487965_2859</name>
</gene>
<feature type="binding site" evidence="3">
    <location>
        <position position="136"/>
    </location>
    <ligand>
        <name>Mn(2+)</name>
        <dbReference type="ChEBI" id="CHEBI:29035"/>
        <label>2</label>
    </ligand>
</feature>
<dbReference type="Pfam" id="PF07687">
    <property type="entry name" value="M20_dimer"/>
    <property type="match status" value="1"/>
</dbReference>
<feature type="binding site" evidence="3">
    <location>
        <position position="405"/>
    </location>
    <ligand>
        <name>Mn(2+)</name>
        <dbReference type="ChEBI" id="CHEBI:29035"/>
        <label>2</label>
    </ligand>
</feature>
<dbReference type="SUPFAM" id="SSF55031">
    <property type="entry name" value="Bacterial exopeptidase dimerisation domain"/>
    <property type="match status" value="1"/>
</dbReference>
<keyword evidence="3" id="KW-0479">Metal-binding</keyword>
<evidence type="ECO:0000256" key="2">
    <source>
        <dbReference type="ARBA" id="ARBA00022801"/>
    </source>
</evidence>
<organism evidence="6 7">
    <name type="scientific">Microbulbifer donghaiensis</name>
    <dbReference type="NCBI Taxonomy" id="494016"/>
    <lineage>
        <taxon>Bacteria</taxon>
        <taxon>Pseudomonadati</taxon>
        <taxon>Pseudomonadota</taxon>
        <taxon>Gammaproteobacteria</taxon>
        <taxon>Cellvibrionales</taxon>
        <taxon>Microbulbiferaceae</taxon>
        <taxon>Microbulbifer</taxon>
    </lineage>
</organism>
<feature type="signal peptide" evidence="4">
    <location>
        <begin position="1"/>
        <end position="27"/>
    </location>
</feature>
<proteinExistence type="inferred from homology"/>
<protein>
    <submittedName>
        <fullName evidence="6">Amidohydrolase</fullName>
    </submittedName>
</protein>
<evidence type="ECO:0000313" key="7">
    <source>
        <dbReference type="Proteomes" id="UP000184170"/>
    </source>
</evidence>
<dbReference type="GO" id="GO:0046872">
    <property type="term" value="F:metal ion binding"/>
    <property type="evidence" value="ECO:0007669"/>
    <property type="project" value="UniProtKB-KW"/>
</dbReference>
<dbReference type="GO" id="GO:0016787">
    <property type="term" value="F:hydrolase activity"/>
    <property type="evidence" value="ECO:0007669"/>
    <property type="project" value="UniProtKB-KW"/>
</dbReference>
<accession>A0A1M5FCE6</accession>
<dbReference type="SUPFAM" id="SSF53187">
    <property type="entry name" value="Zn-dependent exopeptidases"/>
    <property type="match status" value="1"/>
</dbReference>
<dbReference type="EMBL" id="FQVA01000004">
    <property type="protein sequence ID" value="SHF88752.1"/>
    <property type="molecule type" value="Genomic_DNA"/>
</dbReference>
<comment type="similarity">
    <text evidence="1">Belongs to the peptidase M20 family.</text>
</comment>
<keyword evidence="2 6" id="KW-0378">Hydrolase</keyword>
<dbReference type="Pfam" id="PF01546">
    <property type="entry name" value="Peptidase_M20"/>
    <property type="match status" value="1"/>
</dbReference>
<reference evidence="7" key="1">
    <citation type="submission" date="2016-11" db="EMBL/GenBank/DDBJ databases">
        <authorList>
            <person name="Varghese N."/>
            <person name="Submissions S."/>
        </authorList>
    </citation>
    <scope>NUCLEOTIDE SEQUENCE [LARGE SCALE GENOMIC DNA]</scope>
    <source>
        <strain evidence="7">CGMCC 1.7063</strain>
    </source>
</reference>
<dbReference type="PANTHER" id="PTHR11014">
    <property type="entry name" value="PEPTIDASE M20 FAMILY MEMBER"/>
    <property type="match status" value="1"/>
</dbReference>
<evidence type="ECO:0000256" key="4">
    <source>
        <dbReference type="SAM" id="SignalP"/>
    </source>
</evidence>
<dbReference type="PANTHER" id="PTHR11014:SF63">
    <property type="entry name" value="METALLOPEPTIDASE, PUTATIVE (AFU_ORTHOLOGUE AFUA_6G09600)-RELATED"/>
    <property type="match status" value="1"/>
</dbReference>
<evidence type="ECO:0000259" key="5">
    <source>
        <dbReference type="Pfam" id="PF07687"/>
    </source>
</evidence>
<feature type="binding site" evidence="3">
    <location>
        <position position="172"/>
    </location>
    <ligand>
        <name>Mn(2+)</name>
        <dbReference type="ChEBI" id="CHEBI:29035"/>
        <label>2</label>
    </ligand>
</feature>
<dbReference type="NCBIfam" id="TIGR01891">
    <property type="entry name" value="amidohydrolases"/>
    <property type="match status" value="1"/>
</dbReference>
<feature type="binding site" evidence="3">
    <location>
        <position position="203"/>
    </location>
    <ligand>
        <name>Mn(2+)</name>
        <dbReference type="ChEBI" id="CHEBI:29035"/>
        <label>2</label>
    </ligand>
</feature>
<dbReference type="AlphaFoldDB" id="A0A1M5FCE6"/>
<dbReference type="RefSeq" id="WP_073276330.1">
    <property type="nucleotide sequence ID" value="NZ_FQVA01000004.1"/>
</dbReference>
<dbReference type="STRING" id="494016.SAMN04487965_2859"/>
<dbReference type="Gene3D" id="3.30.70.360">
    <property type="match status" value="1"/>
</dbReference>
<keyword evidence="3" id="KW-0464">Manganese</keyword>
<dbReference type="InterPro" id="IPR002933">
    <property type="entry name" value="Peptidase_M20"/>
</dbReference>
<dbReference type="InterPro" id="IPR036264">
    <property type="entry name" value="Bact_exopeptidase_dim_dom"/>
</dbReference>
<evidence type="ECO:0000313" key="6">
    <source>
        <dbReference type="EMBL" id="SHF88752.1"/>
    </source>
</evidence>
<feature type="chain" id="PRO_5012544805" evidence="4">
    <location>
        <begin position="28"/>
        <end position="437"/>
    </location>
</feature>
<name>A0A1M5FCE6_9GAMM</name>
<comment type="cofactor">
    <cofactor evidence="3">
        <name>Mn(2+)</name>
        <dbReference type="ChEBI" id="CHEBI:29035"/>
    </cofactor>
    <text evidence="3">The Mn(2+) ion enhances activity.</text>
</comment>
<keyword evidence="4" id="KW-0732">Signal</keyword>
<feature type="domain" description="Peptidase M20 dimerisation" evidence="5">
    <location>
        <begin position="226"/>
        <end position="319"/>
    </location>
</feature>
<dbReference type="InterPro" id="IPR017439">
    <property type="entry name" value="Amidohydrolase"/>
</dbReference>
<dbReference type="CDD" id="cd05667">
    <property type="entry name" value="M20_Acy1-like"/>
    <property type="match status" value="1"/>
</dbReference>
<evidence type="ECO:0000256" key="1">
    <source>
        <dbReference type="ARBA" id="ARBA00006153"/>
    </source>
</evidence>
<dbReference type="Proteomes" id="UP000184170">
    <property type="component" value="Unassembled WGS sequence"/>
</dbReference>
<feature type="binding site" evidence="3">
    <location>
        <position position="138"/>
    </location>
    <ligand>
        <name>Mn(2+)</name>
        <dbReference type="ChEBI" id="CHEBI:29035"/>
        <label>2</label>
    </ligand>
</feature>
<sequence length="437" mass="46889">MKRLFLPLAIGATLLGGIPLGANPATAADPDQLLKNTESKVIEWRRHLHQNPELGNREFETAKYIEQHLKALGIQVETGVAHTGVIGLLKGGKPGPTVALRADMDALPVTEQMDLPFASKVKTTYQGKDVGVMHACGHDTHVAMLMGAAEVLAGMRDELAGNVLFIFQPAEEGAPDGEEGGAELMLKEGLFKKYKPDVAFGQHVTSTLPVGVIGYRSGPLMASSDEFRITVDGRQTHGSRPWGGVDPITAAAQIVLGTQTIVSRQIDITKEPAVVSFGKIDGGVRNNIIPDSVFMNGTIRNFDMDNRQQIFAKLKTTAELIAESAGAKAKVEIIEGYPVTVNNPALTDKVIPVMKAVAGDKNVIVVPKITGAEDFSYFANEVPGFYYFLGVTPKSKDPATAASNHSPRFYVDESALKVGTEAITQLTLDYMANNPKN</sequence>
<dbReference type="Gene3D" id="3.40.630.10">
    <property type="entry name" value="Zn peptidases"/>
    <property type="match status" value="1"/>
</dbReference>
<dbReference type="InterPro" id="IPR011650">
    <property type="entry name" value="Peptidase_M20_dimer"/>
</dbReference>
<keyword evidence="7" id="KW-1185">Reference proteome</keyword>
<dbReference type="FunFam" id="3.30.70.360:FF:000014">
    <property type="entry name" value="N-acyl-L-amino acid amidohydrolase"/>
    <property type="match status" value="1"/>
</dbReference>
<dbReference type="PIRSF" id="PIRSF005962">
    <property type="entry name" value="Pept_M20D_amidohydro"/>
    <property type="match status" value="1"/>
</dbReference>